<dbReference type="SUPFAM" id="SSF56601">
    <property type="entry name" value="beta-lactamase/transpeptidase-like"/>
    <property type="match status" value="1"/>
</dbReference>
<dbReference type="RefSeq" id="WP_099472978.1">
    <property type="nucleotide sequence ID" value="NZ_CP041025.1"/>
</dbReference>
<evidence type="ECO:0000259" key="2">
    <source>
        <dbReference type="Pfam" id="PF00144"/>
    </source>
</evidence>
<name>A0A2G4YQV7_9PROT</name>
<dbReference type="PANTHER" id="PTHR22935">
    <property type="entry name" value="PENICILLIN-BINDING PROTEIN"/>
    <property type="match status" value="1"/>
</dbReference>
<gene>
    <name evidence="3" type="ORF">CRD36_10530</name>
</gene>
<evidence type="ECO:0000313" key="3">
    <source>
        <dbReference type="EMBL" id="PHZ84714.1"/>
    </source>
</evidence>
<reference evidence="3 4" key="1">
    <citation type="submission" date="2017-10" db="EMBL/GenBank/DDBJ databases">
        <title>Frigbacter circumglobatus gen. nov. sp. nov., isolated from sediment cultured in situ.</title>
        <authorList>
            <person name="Zhao Z."/>
        </authorList>
    </citation>
    <scope>NUCLEOTIDE SEQUENCE [LARGE SCALE GENOMIC DNA]</scope>
    <source>
        <strain evidence="3 4">ZYL</strain>
    </source>
</reference>
<feature type="domain" description="Beta-lactamase-related" evidence="2">
    <location>
        <begin position="43"/>
        <end position="362"/>
    </location>
</feature>
<keyword evidence="4" id="KW-1185">Reference proteome</keyword>
<dbReference type="PANTHER" id="PTHR22935:SF95">
    <property type="entry name" value="BETA-LACTAMASE-LIKE 1-RELATED"/>
    <property type="match status" value="1"/>
</dbReference>
<dbReference type="Proteomes" id="UP000229730">
    <property type="component" value="Unassembled WGS sequence"/>
</dbReference>
<dbReference type="Pfam" id="PF00144">
    <property type="entry name" value="Beta-lactamase"/>
    <property type="match status" value="1"/>
</dbReference>
<proteinExistence type="inferred from homology"/>
<dbReference type="Gene3D" id="3.40.710.10">
    <property type="entry name" value="DD-peptidase/beta-lactamase superfamily"/>
    <property type="match status" value="1"/>
</dbReference>
<dbReference type="InterPro" id="IPR012338">
    <property type="entry name" value="Beta-lactam/transpept-like"/>
</dbReference>
<dbReference type="InParanoid" id="A0A2G4YQV7"/>
<dbReference type="AlphaFoldDB" id="A0A2G4YQV7"/>
<dbReference type="InterPro" id="IPR001466">
    <property type="entry name" value="Beta-lactam-related"/>
</dbReference>
<evidence type="ECO:0000313" key="4">
    <source>
        <dbReference type="Proteomes" id="UP000229730"/>
    </source>
</evidence>
<dbReference type="FunCoup" id="A0A2G4YQV7">
    <property type="interactions" value="124"/>
</dbReference>
<dbReference type="InterPro" id="IPR051478">
    <property type="entry name" value="Beta-lactamase-like_AB/R"/>
</dbReference>
<comment type="caution">
    <text evidence="3">The sequence shown here is derived from an EMBL/GenBank/DDBJ whole genome shotgun (WGS) entry which is preliminary data.</text>
</comment>
<protein>
    <recommendedName>
        <fullName evidence="2">Beta-lactamase-related domain-containing protein</fullName>
    </recommendedName>
</protein>
<evidence type="ECO:0000256" key="1">
    <source>
        <dbReference type="ARBA" id="ARBA00038473"/>
    </source>
</evidence>
<dbReference type="EMBL" id="PDEM01000023">
    <property type="protein sequence ID" value="PHZ84714.1"/>
    <property type="molecule type" value="Genomic_DNA"/>
</dbReference>
<dbReference type="OrthoDB" id="5377981at2"/>
<organism evidence="3 4">
    <name type="scientific">Paremcibacter congregatus</name>
    <dbReference type="NCBI Taxonomy" id="2043170"/>
    <lineage>
        <taxon>Bacteria</taxon>
        <taxon>Pseudomonadati</taxon>
        <taxon>Pseudomonadota</taxon>
        <taxon>Alphaproteobacteria</taxon>
        <taxon>Emcibacterales</taxon>
        <taxon>Emcibacteraceae</taxon>
        <taxon>Paremcibacter</taxon>
    </lineage>
</organism>
<comment type="similarity">
    <text evidence="1">Belongs to the beta-lactamase family.</text>
</comment>
<accession>A0A2G4YQV7</accession>
<sequence length="478" mass="52998">MRDFIISSLVGLSVVTTPTTLSAQSLEEAKRLLDVWLAAQVDYNDWPSLSVAFVDDQTIVYENSFGYANRAKKVKATPDTLYSICSISKLFTSISVLQLRDAGKLSLRDPVGKHLDWYAIKQKYPLSDTVSIESILSHSSGLPREVDTPYWSGSEGFPFPSRKKAIEITQGQETLYRAWEHFQYSNLGLTLAGEVVANVSGQDYHAYVRQNVLDPLGLTNTYSEMSQAKHGKELAVGYGAPTRNNRRDEIPYFNAEAIAPAAGFTSSARDLAKFTMWQLKLREGEGDKVLDHNTLREMQRPHSVINGWHFAFGLGFSIKNNDGGTLVGHGGACPGYRTQIFLDPAKHTGGVALINAAGVDPAQVIDRMSSILGPVLKKAADKKDGTDDNAYLSDFEGTYDTQPWDDERYIMPWGEYLITVSLRSDNPMKSMDKLKHVEGDRFVRLRGDGTEAENVDFLRNAQGAVTGLKRHSTVMPKK</sequence>